<dbReference type="EMBL" id="BQNB010020599">
    <property type="protein sequence ID" value="GJT97646.1"/>
    <property type="molecule type" value="Genomic_DNA"/>
</dbReference>
<keyword evidence="2" id="KW-1185">Reference proteome</keyword>
<sequence length="319" mass="36132">MQSRAMKLIQGVSVWEGAEEVQSIIHIKAEKCKNMKHSQDMQLIQKLRDDQKCMKKVFEVMSGRNIVTNSRVTPSWREIVSLTFSEAGVLHVNWISFGHCVSARIVSSDEASLGDQEDASKHGRKIDDIDKDAKITLVNETHVRYGDDIMFDVSDLAGEEVFVAEQGVSDKDVNLSVNEVTLAQALAALKIASTDTRAKGLVIYEEEQETTSTVSSQQPSQVKIQDKGKAKMIEPEPVKKLIEREKDEAKIALKEIWDDIQAKIEADQLLAKRLQAREQEKLTIKERAILFEQLLKKRRKHFAVKRAEEKRNKPPTKAQ</sequence>
<dbReference type="Proteomes" id="UP001151760">
    <property type="component" value="Unassembled WGS sequence"/>
</dbReference>
<proteinExistence type="predicted"/>
<comment type="caution">
    <text evidence="1">The sequence shown here is derived from an EMBL/GenBank/DDBJ whole genome shotgun (WGS) entry which is preliminary data.</text>
</comment>
<protein>
    <submittedName>
        <fullName evidence="1">Uncharacterized protein</fullName>
    </submittedName>
</protein>
<evidence type="ECO:0000313" key="1">
    <source>
        <dbReference type="EMBL" id="GJT97646.1"/>
    </source>
</evidence>
<gene>
    <name evidence="1" type="ORF">Tco_1093164</name>
</gene>
<evidence type="ECO:0000313" key="2">
    <source>
        <dbReference type="Proteomes" id="UP001151760"/>
    </source>
</evidence>
<accession>A0ABQ5ID59</accession>
<reference evidence="1" key="2">
    <citation type="submission" date="2022-01" db="EMBL/GenBank/DDBJ databases">
        <authorList>
            <person name="Yamashiro T."/>
            <person name="Shiraishi A."/>
            <person name="Satake H."/>
            <person name="Nakayama K."/>
        </authorList>
    </citation>
    <scope>NUCLEOTIDE SEQUENCE</scope>
</reference>
<reference evidence="1" key="1">
    <citation type="journal article" date="2022" name="Int. J. Mol. Sci.">
        <title>Draft Genome of Tanacetum Coccineum: Genomic Comparison of Closely Related Tanacetum-Family Plants.</title>
        <authorList>
            <person name="Yamashiro T."/>
            <person name="Shiraishi A."/>
            <person name="Nakayama K."/>
            <person name="Satake H."/>
        </authorList>
    </citation>
    <scope>NUCLEOTIDE SEQUENCE</scope>
</reference>
<name>A0ABQ5ID59_9ASTR</name>
<organism evidence="1 2">
    <name type="scientific">Tanacetum coccineum</name>
    <dbReference type="NCBI Taxonomy" id="301880"/>
    <lineage>
        <taxon>Eukaryota</taxon>
        <taxon>Viridiplantae</taxon>
        <taxon>Streptophyta</taxon>
        <taxon>Embryophyta</taxon>
        <taxon>Tracheophyta</taxon>
        <taxon>Spermatophyta</taxon>
        <taxon>Magnoliopsida</taxon>
        <taxon>eudicotyledons</taxon>
        <taxon>Gunneridae</taxon>
        <taxon>Pentapetalae</taxon>
        <taxon>asterids</taxon>
        <taxon>campanulids</taxon>
        <taxon>Asterales</taxon>
        <taxon>Asteraceae</taxon>
        <taxon>Asteroideae</taxon>
        <taxon>Anthemideae</taxon>
        <taxon>Anthemidinae</taxon>
        <taxon>Tanacetum</taxon>
    </lineage>
</organism>